<evidence type="ECO:0000256" key="2">
    <source>
        <dbReference type="ARBA" id="ARBA00022694"/>
    </source>
</evidence>
<dbReference type="InterPro" id="IPR042214">
    <property type="entry name" value="TruD_catalytic"/>
</dbReference>
<evidence type="ECO:0000313" key="7">
    <source>
        <dbReference type="EnsemblMetazoa" id="tetur16g00640.1"/>
    </source>
</evidence>
<dbReference type="PANTHER" id="PTHR13326">
    <property type="entry name" value="TRNA PSEUDOURIDINE SYNTHASE D"/>
    <property type="match status" value="1"/>
</dbReference>
<dbReference type="InterPro" id="IPR020103">
    <property type="entry name" value="PsdUridine_synth_cat_dom_sf"/>
</dbReference>
<dbReference type="STRING" id="32264.T1KNE1"/>
<keyword evidence="3" id="KW-0413">Isomerase</keyword>
<dbReference type="GO" id="GO:0001522">
    <property type="term" value="P:pseudouridine synthesis"/>
    <property type="evidence" value="ECO:0007669"/>
    <property type="project" value="InterPro"/>
</dbReference>
<dbReference type="PANTHER" id="PTHR13326:SF31">
    <property type="entry name" value="PSEUDOURIDYLATE SYNTHASE 7 HOMOLOG"/>
    <property type="match status" value="1"/>
</dbReference>
<dbReference type="Pfam" id="PF01142">
    <property type="entry name" value="TruD"/>
    <property type="match status" value="1"/>
</dbReference>
<evidence type="ECO:0000256" key="1">
    <source>
        <dbReference type="ARBA" id="ARBA00007953"/>
    </source>
</evidence>
<dbReference type="PIRSF" id="PIRSF037016">
    <property type="entry name" value="Pseudouridin_synth_euk_prd"/>
    <property type="match status" value="1"/>
</dbReference>
<proteinExistence type="inferred from homology"/>
<dbReference type="EnsemblMetazoa" id="tetur16g00640.1">
    <property type="protein sequence ID" value="tetur16g00640.1"/>
    <property type="gene ID" value="tetur16g00640"/>
</dbReference>
<dbReference type="CDD" id="cd02576">
    <property type="entry name" value="PseudoU_synth_ScPUS7"/>
    <property type="match status" value="1"/>
</dbReference>
<dbReference type="OMA" id="WINYFGH"/>
<dbReference type="InterPro" id="IPR001656">
    <property type="entry name" value="PsdUridine_synth_TruD"/>
</dbReference>
<protein>
    <recommendedName>
        <fullName evidence="6">TRUD domain-containing protein</fullName>
    </recommendedName>
</protein>
<keyword evidence="2" id="KW-0819">tRNA processing</keyword>
<dbReference type="NCBIfam" id="TIGR00094">
    <property type="entry name" value="tRNA_TruD_broad"/>
    <property type="match status" value="1"/>
</dbReference>
<dbReference type="InterPro" id="IPR011760">
    <property type="entry name" value="PsdUridine_synth_TruD_insert"/>
</dbReference>
<name>T1KNE1_TETUR</name>
<organism evidence="7 8">
    <name type="scientific">Tetranychus urticae</name>
    <name type="common">Two-spotted spider mite</name>
    <dbReference type="NCBI Taxonomy" id="32264"/>
    <lineage>
        <taxon>Eukaryota</taxon>
        <taxon>Metazoa</taxon>
        <taxon>Ecdysozoa</taxon>
        <taxon>Arthropoda</taxon>
        <taxon>Chelicerata</taxon>
        <taxon>Arachnida</taxon>
        <taxon>Acari</taxon>
        <taxon>Acariformes</taxon>
        <taxon>Trombidiformes</taxon>
        <taxon>Prostigmata</taxon>
        <taxon>Eleutherengona</taxon>
        <taxon>Raphignathae</taxon>
        <taxon>Tetranychoidea</taxon>
        <taxon>Tetranychidae</taxon>
        <taxon>Tetranychus</taxon>
    </lineage>
</organism>
<evidence type="ECO:0000256" key="3">
    <source>
        <dbReference type="ARBA" id="ARBA00023235"/>
    </source>
</evidence>
<dbReference type="Proteomes" id="UP000015104">
    <property type="component" value="Unassembled WGS sequence"/>
</dbReference>
<comment type="catalytic activity">
    <reaction evidence="4">
        <text>a uridine in tRNA = a pseudouridine in tRNA</text>
        <dbReference type="Rhea" id="RHEA:54572"/>
        <dbReference type="Rhea" id="RHEA-COMP:13339"/>
        <dbReference type="Rhea" id="RHEA-COMP:13934"/>
        <dbReference type="ChEBI" id="CHEBI:65314"/>
        <dbReference type="ChEBI" id="CHEBI:65315"/>
    </reaction>
</comment>
<feature type="region of interest" description="Disordered" evidence="5">
    <location>
        <begin position="33"/>
        <end position="52"/>
    </location>
</feature>
<dbReference type="GO" id="GO:0005634">
    <property type="term" value="C:nucleus"/>
    <property type="evidence" value="ECO:0007669"/>
    <property type="project" value="TreeGrafter"/>
</dbReference>
<accession>T1KNE1</accession>
<sequence>MIIPPCVNLCFRRLLFGLAYPSLTVRLNMSSELSPTKGVNKPRESTSGGYSYVPSDHEYAAKRIKLDDDPEYDDYEADFADEECETGLDEATAEHDDLKSEVRSDHLYKAYKVSEKEAFITEFIGDHQGFTGEIKQRYSDFLVHEVDQSGHVVRLTDLTQPIEEQKPVNPAIGAIASILTPELHQKLAELSINKEANQVDIPVDGLQKDERTQIHKYVKERYPGLESNYTDKQGSPVITVMRKGNNARYSAADWPVGKPNFVHFVLYQENHGTIEAIEKISRFTGRQPKAFTYAGTKDKRSISTQKVSSYRQNLDKLFDLNTILGKNVPAIVIGNITFEREPIRLGQTIGNHFDLVIRDLIYNSEDDVHHAFLNIKEKGFINYFGTQRFGMNASPSHSIGLAVLKEDWLTVLDLILSEKKVDNEASRTGQFASFNQCMKIWKETRNPELVLKELSFRNSREARIMKGIIKSGSNNNYYAGFCQITRNQRMLYLHAYQSLLFNKLASFRIQRYGLKVVAGDLLISEKEKCEQLDDLKHIKPRIATENDVTTASIEDVVLPILGVSSILPENEVADKLYELLEADGVTVESFNLKHKELHLSGTYRKLMSKPSNMQMEIVSYDDNTKPLFLTDLDILKGKKLSDGSGDKKALKLSFMLPTSAYATVMLREMMKTDII</sequence>
<evidence type="ECO:0000313" key="8">
    <source>
        <dbReference type="Proteomes" id="UP000015104"/>
    </source>
</evidence>
<dbReference type="HOGENOM" id="CLU_005281_0_1_1"/>
<gene>
    <name evidence="7" type="primary">107365871</name>
</gene>
<keyword evidence="8" id="KW-1185">Reference proteome</keyword>
<feature type="domain" description="TRUD" evidence="6">
    <location>
        <begin position="379"/>
        <end position="609"/>
    </location>
</feature>
<dbReference type="eggNOG" id="KOG2339">
    <property type="taxonomic scope" value="Eukaryota"/>
</dbReference>
<dbReference type="Gene3D" id="3.30.2350.20">
    <property type="entry name" value="TruD, catalytic domain"/>
    <property type="match status" value="2"/>
</dbReference>
<dbReference type="OrthoDB" id="447290at2759"/>
<evidence type="ECO:0000256" key="4">
    <source>
        <dbReference type="ARBA" id="ARBA00036943"/>
    </source>
</evidence>
<dbReference type="GO" id="GO:0009982">
    <property type="term" value="F:pseudouridine synthase activity"/>
    <property type="evidence" value="ECO:0007669"/>
    <property type="project" value="InterPro"/>
</dbReference>
<dbReference type="GO" id="GO:0008033">
    <property type="term" value="P:tRNA processing"/>
    <property type="evidence" value="ECO:0007669"/>
    <property type="project" value="UniProtKB-KW"/>
</dbReference>
<reference evidence="7" key="2">
    <citation type="submission" date="2015-06" db="UniProtKB">
        <authorList>
            <consortium name="EnsemblMetazoa"/>
        </authorList>
    </citation>
    <scope>IDENTIFICATION</scope>
</reference>
<dbReference type="EMBL" id="CAEY01000276">
    <property type="status" value="NOT_ANNOTATED_CDS"/>
    <property type="molecule type" value="Genomic_DNA"/>
</dbReference>
<evidence type="ECO:0000256" key="5">
    <source>
        <dbReference type="SAM" id="MobiDB-lite"/>
    </source>
</evidence>
<evidence type="ECO:0000259" key="6">
    <source>
        <dbReference type="PROSITE" id="PS50984"/>
    </source>
</evidence>
<dbReference type="GO" id="GO:0003723">
    <property type="term" value="F:RNA binding"/>
    <property type="evidence" value="ECO:0007669"/>
    <property type="project" value="InterPro"/>
</dbReference>
<dbReference type="SUPFAM" id="SSF55120">
    <property type="entry name" value="Pseudouridine synthase"/>
    <property type="match status" value="1"/>
</dbReference>
<dbReference type="KEGG" id="tut:107365871"/>
<dbReference type="PROSITE" id="PS50984">
    <property type="entry name" value="TRUD"/>
    <property type="match status" value="1"/>
</dbReference>
<dbReference type="AlphaFoldDB" id="T1KNE1"/>
<reference evidence="8" key="1">
    <citation type="submission" date="2011-08" db="EMBL/GenBank/DDBJ databases">
        <authorList>
            <person name="Rombauts S."/>
        </authorList>
    </citation>
    <scope>NUCLEOTIDE SEQUENCE</scope>
    <source>
        <strain evidence="8">London</strain>
    </source>
</reference>
<comment type="similarity">
    <text evidence="1">Belongs to the pseudouridine synthase TruD family.</text>
</comment>